<sequence>MKKERKMEQEISRPSFLEVAFSQICEESSRSTCRIQVGAGLWRADKSLIAMAHNGSLPGEPHCEDTGVGCLLINGHCKRCDHAEHNAKHYAGVREIPGGHCLSTHEPCIDCFRDLVRLKISYVGYLVEYGNNTEQEKEFMKDLCRKKGITLEKFSSEILVVKNKILKRQQKPGGVFTRYCPLGIKEQFPTDWGE</sequence>
<dbReference type="InterPro" id="IPR002125">
    <property type="entry name" value="CMP_dCMP_dom"/>
</dbReference>
<dbReference type="GO" id="GO:0003824">
    <property type="term" value="F:catalytic activity"/>
    <property type="evidence" value="ECO:0007669"/>
    <property type="project" value="InterPro"/>
</dbReference>
<dbReference type="InterPro" id="IPR016193">
    <property type="entry name" value="Cytidine_deaminase-like"/>
</dbReference>
<evidence type="ECO:0000313" key="3">
    <source>
        <dbReference type="Proteomes" id="UP000177960"/>
    </source>
</evidence>
<dbReference type="EMBL" id="MHJG01000025">
    <property type="protein sequence ID" value="OGY63194.1"/>
    <property type="molecule type" value="Genomic_DNA"/>
</dbReference>
<evidence type="ECO:0000259" key="1">
    <source>
        <dbReference type="Pfam" id="PF00383"/>
    </source>
</evidence>
<protein>
    <recommendedName>
        <fullName evidence="1">CMP/dCMP-type deaminase domain-containing protein</fullName>
    </recommendedName>
</protein>
<feature type="domain" description="CMP/dCMP-type deaminase" evidence="1">
    <location>
        <begin position="24"/>
        <end position="124"/>
    </location>
</feature>
<dbReference type="AlphaFoldDB" id="A0A1G1ZF66"/>
<evidence type="ECO:0000313" key="2">
    <source>
        <dbReference type="EMBL" id="OGY63194.1"/>
    </source>
</evidence>
<accession>A0A1G1ZF66</accession>
<reference evidence="2 3" key="1">
    <citation type="journal article" date="2016" name="Nat. Commun.">
        <title>Thousands of microbial genomes shed light on interconnected biogeochemical processes in an aquifer system.</title>
        <authorList>
            <person name="Anantharaman K."/>
            <person name="Brown C.T."/>
            <person name="Hug L.A."/>
            <person name="Sharon I."/>
            <person name="Castelle C.J."/>
            <person name="Probst A.J."/>
            <person name="Thomas B.C."/>
            <person name="Singh A."/>
            <person name="Wilkins M.J."/>
            <person name="Karaoz U."/>
            <person name="Brodie E.L."/>
            <person name="Williams K.H."/>
            <person name="Hubbard S.S."/>
            <person name="Banfield J.F."/>
        </authorList>
    </citation>
    <scope>NUCLEOTIDE SEQUENCE [LARGE SCALE GENOMIC DNA]</scope>
</reference>
<dbReference type="Pfam" id="PF00383">
    <property type="entry name" value="dCMP_cyt_deam_1"/>
    <property type="match status" value="1"/>
</dbReference>
<dbReference type="STRING" id="1798404.A3B92_03795"/>
<organism evidence="2 3">
    <name type="scientific">Candidatus Harrisonbacteria bacterium RIFCSPHIGHO2_02_FULL_42_16</name>
    <dbReference type="NCBI Taxonomy" id="1798404"/>
    <lineage>
        <taxon>Bacteria</taxon>
        <taxon>Candidatus Harrisoniibacteriota</taxon>
    </lineage>
</organism>
<dbReference type="Proteomes" id="UP000177960">
    <property type="component" value="Unassembled WGS sequence"/>
</dbReference>
<name>A0A1G1ZF66_9BACT</name>
<dbReference type="SUPFAM" id="SSF53927">
    <property type="entry name" value="Cytidine deaminase-like"/>
    <property type="match status" value="1"/>
</dbReference>
<comment type="caution">
    <text evidence="2">The sequence shown here is derived from an EMBL/GenBank/DDBJ whole genome shotgun (WGS) entry which is preliminary data.</text>
</comment>
<dbReference type="Gene3D" id="3.40.140.10">
    <property type="entry name" value="Cytidine Deaminase, domain 2"/>
    <property type="match status" value="1"/>
</dbReference>
<proteinExistence type="predicted"/>
<gene>
    <name evidence="2" type="ORF">A3B92_03795</name>
</gene>